<keyword evidence="1" id="KW-0406">Ion transport</keyword>
<dbReference type="Gene3D" id="2.60.120.10">
    <property type="entry name" value="Jelly Rolls"/>
    <property type="match status" value="1"/>
</dbReference>
<protein>
    <recommendedName>
        <fullName evidence="2">Cyclic nucleotide-binding domain-containing protein</fullName>
    </recommendedName>
</protein>
<dbReference type="EMBL" id="AP022853">
    <property type="protein sequence ID" value="BCB25910.1"/>
    <property type="molecule type" value="Genomic_DNA"/>
</dbReference>
<accession>A0A6F8V9B5</accession>
<dbReference type="PANTHER" id="PTHR45638">
    <property type="entry name" value="CYCLIC NUCLEOTIDE-GATED CATION CHANNEL SUBUNIT A"/>
    <property type="match status" value="1"/>
</dbReference>
<dbReference type="SUPFAM" id="SSF51206">
    <property type="entry name" value="cAMP-binding domain-like"/>
    <property type="match status" value="1"/>
</dbReference>
<name>A0A6F8V9B5_9PROT</name>
<dbReference type="CDD" id="cd00038">
    <property type="entry name" value="CAP_ED"/>
    <property type="match status" value="1"/>
</dbReference>
<dbReference type="Pfam" id="PF00027">
    <property type="entry name" value="cNMP_binding"/>
    <property type="match status" value="1"/>
</dbReference>
<dbReference type="Proteomes" id="UP000502260">
    <property type="component" value="Chromosome"/>
</dbReference>
<evidence type="ECO:0000313" key="3">
    <source>
        <dbReference type="EMBL" id="BCB25910.1"/>
    </source>
</evidence>
<dbReference type="PANTHER" id="PTHR45638:SF11">
    <property type="entry name" value="CYCLIC NUCLEOTIDE-GATED CATION CHANNEL SUBUNIT A"/>
    <property type="match status" value="1"/>
</dbReference>
<evidence type="ECO:0000313" key="4">
    <source>
        <dbReference type="Proteomes" id="UP000502260"/>
    </source>
</evidence>
<gene>
    <name evidence="3" type="ORF">SKTS_07960</name>
</gene>
<evidence type="ECO:0000256" key="1">
    <source>
        <dbReference type="ARBA" id="ARBA00023286"/>
    </source>
</evidence>
<dbReference type="InterPro" id="IPR050866">
    <property type="entry name" value="CNG_cation_channel"/>
</dbReference>
<proteinExistence type="predicted"/>
<sequence>MASDYCYETFRSSPLAAELSDEQCALLAKQVVCRSLADGEVLLKEGAVDQSLYVIAKGNLAVTHENGTGDWIVLHMLRPRDLAGELGFLDGLEHSATLRSIGPTELFSLERSRLEALLEEQPKLVYQVMRAVIRSVHSTLRRMNLQYVELTNYINKQHGRY</sequence>
<dbReference type="RefSeq" id="WP_173060732.1">
    <property type="nucleotide sequence ID" value="NZ_AP022853.1"/>
</dbReference>
<dbReference type="InterPro" id="IPR018490">
    <property type="entry name" value="cNMP-bd_dom_sf"/>
</dbReference>
<dbReference type="InterPro" id="IPR000595">
    <property type="entry name" value="cNMP-bd_dom"/>
</dbReference>
<reference evidence="4" key="1">
    <citation type="submission" date="2020-03" db="EMBL/GenBank/DDBJ databases">
        <title>Complete genome sequence of sulfur-oxidizing bacterium skT11.</title>
        <authorList>
            <person name="Kanda M."/>
            <person name="Kojima H."/>
            <person name="Fukui M."/>
        </authorList>
    </citation>
    <scope>NUCLEOTIDE SEQUENCE [LARGE SCALE GENOMIC DNA]</scope>
    <source>
        <strain evidence="4">skT11</strain>
    </source>
</reference>
<dbReference type="GO" id="GO:0005221">
    <property type="term" value="F:intracellularly cyclic nucleotide-activated monoatomic cation channel activity"/>
    <property type="evidence" value="ECO:0007669"/>
    <property type="project" value="InterPro"/>
</dbReference>
<dbReference type="InterPro" id="IPR014710">
    <property type="entry name" value="RmlC-like_jellyroll"/>
</dbReference>
<keyword evidence="1" id="KW-0407">Ion channel</keyword>
<organism evidence="3 4">
    <name type="scientific">Sulfurimicrobium lacus</name>
    <dbReference type="NCBI Taxonomy" id="2715678"/>
    <lineage>
        <taxon>Bacteria</taxon>
        <taxon>Pseudomonadati</taxon>
        <taxon>Pseudomonadota</taxon>
        <taxon>Betaproteobacteria</taxon>
        <taxon>Nitrosomonadales</taxon>
        <taxon>Sulfuricellaceae</taxon>
        <taxon>Sulfurimicrobium</taxon>
    </lineage>
</organism>
<keyword evidence="4" id="KW-1185">Reference proteome</keyword>
<evidence type="ECO:0000259" key="2">
    <source>
        <dbReference type="PROSITE" id="PS50042"/>
    </source>
</evidence>
<dbReference type="GO" id="GO:0044877">
    <property type="term" value="F:protein-containing complex binding"/>
    <property type="evidence" value="ECO:0007669"/>
    <property type="project" value="TreeGrafter"/>
</dbReference>
<feature type="domain" description="Cyclic nucleotide-binding" evidence="2">
    <location>
        <begin position="15"/>
        <end position="135"/>
    </location>
</feature>
<dbReference type="KEGG" id="slac:SKTS_07960"/>
<keyword evidence="1" id="KW-0813">Transport</keyword>
<dbReference type="PROSITE" id="PS50042">
    <property type="entry name" value="CNMP_BINDING_3"/>
    <property type="match status" value="1"/>
</dbReference>
<dbReference type="AlphaFoldDB" id="A0A6F8V9B5"/>
<keyword evidence="1" id="KW-1071">Ligand-gated ion channel</keyword>
<dbReference type="SMART" id="SM00100">
    <property type="entry name" value="cNMP"/>
    <property type="match status" value="1"/>
</dbReference>